<keyword evidence="4" id="KW-1185">Reference proteome</keyword>
<proteinExistence type="predicted"/>
<evidence type="ECO:0000313" key="3">
    <source>
        <dbReference type="EMBL" id="KAI9637088.1"/>
    </source>
</evidence>
<name>A0AA38H9Y8_9TREE</name>
<comment type="caution">
    <text evidence="3">The sequence shown here is derived from an EMBL/GenBank/DDBJ whole genome shotgun (WGS) entry which is preliminary data.</text>
</comment>
<dbReference type="GO" id="GO:0042134">
    <property type="term" value="F:rRNA primary transcript binding"/>
    <property type="evidence" value="ECO:0007669"/>
    <property type="project" value="InterPro"/>
</dbReference>
<evidence type="ECO:0000313" key="4">
    <source>
        <dbReference type="Proteomes" id="UP001164286"/>
    </source>
</evidence>
<dbReference type="GeneID" id="77726568"/>
<feature type="region of interest" description="Disordered" evidence="1">
    <location>
        <begin position="348"/>
        <end position="406"/>
    </location>
</feature>
<feature type="compositionally biased region" description="Basic and acidic residues" evidence="1">
    <location>
        <begin position="35"/>
        <end position="54"/>
    </location>
</feature>
<reference evidence="3" key="1">
    <citation type="journal article" date="2022" name="G3 (Bethesda)">
        <title>High quality genome of the basidiomycete yeast Dioszegia hungarica PDD-24b-2 isolated from cloud water.</title>
        <authorList>
            <person name="Jarrige D."/>
            <person name="Haridas S."/>
            <person name="Bleykasten-Grosshans C."/>
            <person name="Joly M."/>
            <person name="Nadalig T."/>
            <person name="Sancelme M."/>
            <person name="Vuilleumier S."/>
            <person name="Grigoriev I.V."/>
            <person name="Amato P."/>
            <person name="Bringel F."/>
        </authorList>
    </citation>
    <scope>NUCLEOTIDE SEQUENCE</scope>
    <source>
        <strain evidence="3">PDD-24b-2</strain>
    </source>
</reference>
<evidence type="ECO:0000259" key="2">
    <source>
        <dbReference type="PROSITE" id="PS50833"/>
    </source>
</evidence>
<feature type="compositionally biased region" description="Basic residues" evidence="1">
    <location>
        <begin position="8"/>
        <end position="21"/>
    </location>
</feature>
<organism evidence="3 4">
    <name type="scientific">Dioszegia hungarica</name>
    <dbReference type="NCBI Taxonomy" id="4972"/>
    <lineage>
        <taxon>Eukaryota</taxon>
        <taxon>Fungi</taxon>
        <taxon>Dikarya</taxon>
        <taxon>Basidiomycota</taxon>
        <taxon>Agaricomycotina</taxon>
        <taxon>Tremellomycetes</taxon>
        <taxon>Tremellales</taxon>
        <taxon>Bulleribasidiaceae</taxon>
        <taxon>Dioszegia</taxon>
    </lineage>
</organism>
<dbReference type="Proteomes" id="UP001164286">
    <property type="component" value="Unassembled WGS sequence"/>
</dbReference>
<dbReference type="Pfam" id="PF04427">
    <property type="entry name" value="Brix"/>
    <property type="match status" value="1"/>
</dbReference>
<protein>
    <submittedName>
        <fullName evidence="3">Nucleolar protein</fullName>
    </submittedName>
</protein>
<feature type="compositionally biased region" description="Pro residues" evidence="1">
    <location>
        <begin position="151"/>
        <end position="160"/>
    </location>
</feature>
<dbReference type="PANTHER" id="PTHR22734">
    <property type="entry name" value="U3 SMALL NUCLEOLAR RIBONUCLEOPROTEIN PROTEIN IMP4"/>
    <property type="match status" value="1"/>
</dbReference>
<sequence>MAPEGKIKNAHKRSEIHRKTKREKEQVKLKRRMEIRKAEKSKDGGAELKRERLAKNIPRTIDNTRVYDSSSYLTADPATLRAAAEKAAEASRRLNGEGDDDEEDEEDEDMEDSDEEDDEEEEDETPQAEEGEVGATSDEPAVDPTALPSQPTLPPGPPPRIMITTSPSPCKDTYAFCEDLKGIFPGGEFFKRPKGKGFEIGRVARWAAKRGFKAVCVVNEDHKIANAITIMSLPAGPTAYFKLTSMVLGKKIYKHARPTPHSPELILNNFTTLLGHSVGRLFGALFPPQPQFRGRQVVTLHNQRDFLFFRRHRYQFESVTKATLQEIGPRFTLKLRWMRKGLPAVTAADGRIPGGARGDGEEDAEDGEEATVPDEDEAMDEDAAMKEIGTAAGRTKAPTREELGIPALDEEQEYEWKWKPKMEVSRRTFFL</sequence>
<dbReference type="RefSeq" id="XP_052946865.1">
    <property type="nucleotide sequence ID" value="XM_053087367.1"/>
</dbReference>
<dbReference type="PANTHER" id="PTHR22734:SF3">
    <property type="entry name" value="RIBOSOME PRODUCTION FACTOR 1"/>
    <property type="match status" value="1"/>
</dbReference>
<accession>A0AA38H9Y8</accession>
<feature type="compositionally biased region" description="Acidic residues" evidence="1">
    <location>
        <begin position="97"/>
        <end position="132"/>
    </location>
</feature>
<dbReference type="SMART" id="SM00879">
    <property type="entry name" value="Brix"/>
    <property type="match status" value="1"/>
</dbReference>
<dbReference type="GO" id="GO:0000470">
    <property type="term" value="P:maturation of LSU-rRNA"/>
    <property type="evidence" value="ECO:0007669"/>
    <property type="project" value="TreeGrafter"/>
</dbReference>
<dbReference type="PROSITE" id="PS50833">
    <property type="entry name" value="BRIX"/>
    <property type="match status" value="1"/>
</dbReference>
<dbReference type="Gene3D" id="3.40.50.10480">
    <property type="entry name" value="Probable brix-domain ribosomal biogenesis protein"/>
    <property type="match status" value="1"/>
</dbReference>
<gene>
    <name evidence="3" type="ORF">MKK02DRAFT_27545</name>
</gene>
<feature type="compositionally biased region" description="Acidic residues" evidence="1">
    <location>
        <begin position="360"/>
        <end position="382"/>
    </location>
</feature>
<dbReference type="GO" id="GO:0030687">
    <property type="term" value="C:preribosome, large subunit precursor"/>
    <property type="evidence" value="ECO:0007669"/>
    <property type="project" value="TreeGrafter"/>
</dbReference>
<dbReference type="GO" id="GO:0000460">
    <property type="term" value="P:maturation of 5.8S rRNA"/>
    <property type="evidence" value="ECO:0007669"/>
    <property type="project" value="TreeGrafter"/>
</dbReference>
<evidence type="ECO:0000256" key="1">
    <source>
        <dbReference type="SAM" id="MobiDB-lite"/>
    </source>
</evidence>
<dbReference type="AlphaFoldDB" id="A0AA38H9Y8"/>
<dbReference type="InterPro" id="IPR007109">
    <property type="entry name" value="Brix"/>
</dbReference>
<feature type="region of interest" description="Disordered" evidence="1">
    <location>
        <begin position="1"/>
        <end position="166"/>
    </location>
</feature>
<dbReference type="SUPFAM" id="SSF52954">
    <property type="entry name" value="Class II aaRS ABD-related"/>
    <property type="match status" value="1"/>
</dbReference>
<dbReference type="InterPro" id="IPR044281">
    <property type="entry name" value="IMP4/RPF1"/>
</dbReference>
<feature type="domain" description="Brix" evidence="2">
    <location>
        <begin position="159"/>
        <end position="344"/>
    </location>
</feature>
<feature type="compositionally biased region" description="Polar residues" evidence="1">
    <location>
        <begin position="61"/>
        <end position="73"/>
    </location>
</feature>
<feature type="compositionally biased region" description="Basic and acidic residues" evidence="1">
    <location>
        <begin position="83"/>
        <end position="96"/>
    </location>
</feature>
<dbReference type="GO" id="GO:0005730">
    <property type="term" value="C:nucleolus"/>
    <property type="evidence" value="ECO:0007669"/>
    <property type="project" value="TreeGrafter"/>
</dbReference>
<dbReference type="EMBL" id="JAKWFO010000005">
    <property type="protein sequence ID" value="KAI9637088.1"/>
    <property type="molecule type" value="Genomic_DNA"/>
</dbReference>